<dbReference type="RefSeq" id="WP_221188545.1">
    <property type="nucleotide sequence ID" value="NZ_JACHXP010000031.1"/>
</dbReference>
<dbReference type="Gene3D" id="3.40.50.150">
    <property type="entry name" value="Vaccinia Virus protein VP39"/>
    <property type="match status" value="1"/>
</dbReference>
<dbReference type="AlphaFoldDB" id="A0A839VAF9"/>
<dbReference type="GO" id="GO:0032259">
    <property type="term" value="P:methylation"/>
    <property type="evidence" value="ECO:0007669"/>
    <property type="project" value="UniProtKB-KW"/>
</dbReference>
<evidence type="ECO:0000313" key="3">
    <source>
        <dbReference type="Proteomes" id="UP000547614"/>
    </source>
</evidence>
<dbReference type="Pfam" id="PF13649">
    <property type="entry name" value="Methyltransf_25"/>
    <property type="match status" value="1"/>
</dbReference>
<keyword evidence="3" id="KW-1185">Reference proteome</keyword>
<dbReference type="InterPro" id="IPR050508">
    <property type="entry name" value="Methyltransf_Superfamily"/>
</dbReference>
<protein>
    <submittedName>
        <fullName evidence="2">Ubiquinone/menaquinone biosynthesis C-methylase UbiE</fullName>
    </submittedName>
</protein>
<organism evidence="2 3">
    <name type="scientific">Halomonas cerina</name>
    <dbReference type="NCBI Taxonomy" id="447424"/>
    <lineage>
        <taxon>Bacteria</taxon>
        <taxon>Pseudomonadati</taxon>
        <taxon>Pseudomonadota</taxon>
        <taxon>Gammaproteobacteria</taxon>
        <taxon>Oceanospirillales</taxon>
        <taxon>Halomonadaceae</taxon>
        <taxon>Halomonas</taxon>
    </lineage>
</organism>
<evidence type="ECO:0000313" key="2">
    <source>
        <dbReference type="EMBL" id="MBB3192472.1"/>
    </source>
</evidence>
<dbReference type="GO" id="GO:0008168">
    <property type="term" value="F:methyltransferase activity"/>
    <property type="evidence" value="ECO:0007669"/>
    <property type="project" value="UniProtKB-KW"/>
</dbReference>
<dbReference type="Proteomes" id="UP000547614">
    <property type="component" value="Unassembled WGS sequence"/>
</dbReference>
<dbReference type="InterPro" id="IPR041698">
    <property type="entry name" value="Methyltransf_25"/>
</dbReference>
<dbReference type="PANTHER" id="PTHR42912">
    <property type="entry name" value="METHYLTRANSFERASE"/>
    <property type="match status" value="1"/>
</dbReference>
<dbReference type="CDD" id="cd02440">
    <property type="entry name" value="AdoMet_MTases"/>
    <property type="match status" value="1"/>
</dbReference>
<keyword evidence="2" id="KW-0830">Ubiquinone</keyword>
<accession>A0A839VAF9</accession>
<sequence length="267" mass="28722">MNEMAIQRVSDSPAEVYEERFVPALFQQWSGVLADMSAIGPGQRVLDVACGTGVAARAAAERVGPRGSVVGLDPNLDMLMVARRKAPGIDWQEGWAEALPFPDADFDSVVSQFSLMFFDDRAAGLREMWRVLRPGGRLAVAVCDALDHSPGYAVFAELLQRLFGGQLADAFRAPFVLGDREALLALCATAGIVDAEVTQREGRVQFASIADLVATERACAWTLGGLLDEAQFACLDREAQVSLRPFTTPEGAIAFTMPALIITAMKA</sequence>
<gene>
    <name evidence="2" type="ORF">FHR94_003768</name>
</gene>
<dbReference type="InterPro" id="IPR029063">
    <property type="entry name" value="SAM-dependent_MTases_sf"/>
</dbReference>
<keyword evidence="2" id="KW-0489">Methyltransferase</keyword>
<dbReference type="EMBL" id="JACHXP010000031">
    <property type="protein sequence ID" value="MBB3192472.1"/>
    <property type="molecule type" value="Genomic_DNA"/>
</dbReference>
<reference evidence="2 3" key="1">
    <citation type="submission" date="2020-08" db="EMBL/GenBank/DDBJ databases">
        <title>Genomic Encyclopedia of Type Strains, Phase III (KMG-III): the genomes of soil and plant-associated and newly described type strains.</title>
        <authorList>
            <person name="Whitman W."/>
        </authorList>
    </citation>
    <scope>NUCLEOTIDE SEQUENCE [LARGE SCALE GENOMIC DNA]</scope>
    <source>
        <strain evidence="2 3">CECT 7282</strain>
    </source>
</reference>
<dbReference type="SUPFAM" id="SSF53335">
    <property type="entry name" value="S-adenosyl-L-methionine-dependent methyltransferases"/>
    <property type="match status" value="1"/>
</dbReference>
<name>A0A839VAF9_9GAMM</name>
<evidence type="ECO:0000259" key="1">
    <source>
        <dbReference type="Pfam" id="PF13649"/>
    </source>
</evidence>
<feature type="domain" description="Methyltransferase" evidence="1">
    <location>
        <begin position="45"/>
        <end position="136"/>
    </location>
</feature>
<keyword evidence="2" id="KW-0808">Transferase</keyword>
<comment type="caution">
    <text evidence="2">The sequence shown here is derived from an EMBL/GenBank/DDBJ whole genome shotgun (WGS) entry which is preliminary data.</text>
</comment>
<proteinExistence type="predicted"/>